<dbReference type="SMART" id="SM00382">
    <property type="entry name" value="AAA"/>
    <property type="match status" value="1"/>
</dbReference>
<reference evidence="8 9" key="1">
    <citation type="submission" date="2018-05" db="EMBL/GenBank/DDBJ databases">
        <title>Complete genome sequence of sponge-derived Streptomyces sp. HNM0039.</title>
        <authorList>
            <person name="Huang X."/>
            <person name="Zhou S."/>
        </authorList>
    </citation>
    <scope>NUCLEOTIDE SEQUENCE [LARGE SCALE GENOMIC DNA]</scope>
    <source>
        <strain evidence="8 9">HNM0039</strain>
    </source>
</reference>
<keyword evidence="9" id="KW-1185">Reference proteome</keyword>
<sequence>MRTGSRGRAGPPIVGLFPYHGDNGRRHDMPDQASGQASDRTVDGVADRTADGAADPTVDGATDRTAGGVSEQTVDGATDRTAGGVSEQTADGVDGGPEAGPPPAVRVEGLWKRFGEQVAVAGVDLTLPTGRFIGLVGPNGAGKTTTLSMITGLLRPDQGRIEVAGHDVWKDPVEVKARIGVLPEGLRLFERLSGGELLAYTGRLRGLPGQEVDKRAAQLLDVLDLAGARHKLVVDYSTGMRKKIGLAAALLHNPQVLFLDEPFEGVDPVSAQTIRGVLERYTASGATVVFSSHVMELVESLCDWVAVMAAGRIRAHGPLSEVRGAAGSLQDAFLELVGAHGRDTGDALDWLGGGAR</sequence>
<name>A0A2S1STF3_9ACTN</name>
<dbReference type="KEGG" id="stir:DDW44_13355"/>
<dbReference type="InterPro" id="IPR027417">
    <property type="entry name" value="P-loop_NTPase"/>
</dbReference>
<evidence type="ECO:0000313" key="8">
    <source>
        <dbReference type="EMBL" id="AWI29664.1"/>
    </source>
</evidence>
<dbReference type="Gene3D" id="3.40.50.300">
    <property type="entry name" value="P-loop containing nucleotide triphosphate hydrolases"/>
    <property type="match status" value="1"/>
</dbReference>
<feature type="domain" description="ABC transporter" evidence="7">
    <location>
        <begin position="105"/>
        <end position="335"/>
    </location>
</feature>
<keyword evidence="2" id="KW-0813">Transport</keyword>
<accession>A0A2S1STF3</accession>
<keyword evidence="4 8" id="KW-0067">ATP-binding</keyword>
<dbReference type="GO" id="GO:0016887">
    <property type="term" value="F:ATP hydrolysis activity"/>
    <property type="evidence" value="ECO:0007669"/>
    <property type="project" value="InterPro"/>
</dbReference>
<evidence type="ECO:0000256" key="4">
    <source>
        <dbReference type="ARBA" id="ARBA00022840"/>
    </source>
</evidence>
<dbReference type="AlphaFoldDB" id="A0A2S1STF3"/>
<comment type="subcellular location">
    <subcellularLocation>
        <location evidence="1">Cell membrane</location>
        <topology evidence="1">Peripheral membrane protein</topology>
    </subcellularLocation>
</comment>
<dbReference type="GO" id="GO:0005524">
    <property type="term" value="F:ATP binding"/>
    <property type="evidence" value="ECO:0007669"/>
    <property type="project" value="UniProtKB-KW"/>
</dbReference>
<dbReference type="EMBL" id="CP029188">
    <property type="protein sequence ID" value="AWI29664.1"/>
    <property type="molecule type" value="Genomic_DNA"/>
</dbReference>
<evidence type="ECO:0000313" key="9">
    <source>
        <dbReference type="Proteomes" id="UP000244900"/>
    </source>
</evidence>
<evidence type="ECO:0000256" key="2">
    <source>
        <dbReference type="ARBA" id="ARBA00022448"/>
    </source>
</evidence>
<feature type="region of interest" description="Disordered" evidence="6">
    <location>
        <begin position="1"/>
        <end position="105"/>
    </location>
</feature>
<protein>
    <submittedName>
        <fullName evidence="8">ABC transporter ATP-binding protein</fullName>
    </submittedName>
</protein>
<dbReference type="PROSITE" id="PS50893">
    <property type="entry name" value="ABC_TRANSPORTER_2"/>
    <property type="match status" value="1"/>
</dbReference>
<keyword evidence="3" id="KW-0547">Nucleotide-binding</keyword>
<dbReference type="OrthoDB" id="9804819at2"/>
<dbReference type="GO" id="GO:0046677">
    <property type="term" value="P:response to antibiotic"/>
    <property type="evidence" value="ECO:0007669"/>
    <property type="project" value="UniProtKB-KW"/>
</dbReference>
<dbReference type="InterPro" id="IPR050763">
    <property type="entry name" value="ABC_transporter_ATP-binding"/>
</dbReference>
<dbReference type="InterPro" id="IPR003439">
    <property type="entry name" value="ABC_transporter-like_ATP-bd"/>
</dbReference>
<dbReference type="GO" id="GO:0005886">
    <property type="term" value="C:plasma membrane"/>
    <property type="evidence" value="ECO:0007669"/>
    <property type="project" value="UniProtKB-SubCell"/>
</dbReference>
<dbReference type="PANTHER" id="PTHR42711:SF19">
    <property type="entry name" value="DOXORUBICIN RESISTANCE ATP-BINDING PROTEIN DRRA"/>
    <property type="match status" value="1"/>
</dbReference>
<dbReference type="SUPFAM" id="SSF52540">
    <property type="entry name" value="P-loop containing nucleoside triphosphate hydrolases"/>
    <property type="match status" value="1"/>
</dbReference>
<evidence type="ECO:0000256" key="3">
    <source>
        <dbReference type="ARBA" id="ARBA00022741"/>
    </source>
</evidence>
<feature type="compositionally biased region" description="Basic and acidic residues" evidence="6">
    <location>
        <begin position="40"/>
        <end position="50"/>
    </location>
</feature>
<dbReference type="Pfam" id="PF00005">
    <property type="entry name" value="ABC_tran"/>
    <property type="match status" value="1"/>
</dbReference>
<dbReference type="Proteomes" id="UP000244900">
    <property type="component" value="Chromosome"/>
</dbReference>
<dbReference type="InterPro" id="IPR003593">
    <property type="entry name" value="AAA+_ATPase"/>
</dbReference>
<proteinExistence type="predicted"/>
<evidence type="ECO:0000256" key="6">
    <source>
        <dbReference type="SAM" id="MobiDB-lite"/>
    </source>
</evidence>
<gene>
    <name evidence="8" type="ORF">DDW44_13355</name>
</gene>
<dbReference type="PANTHER" id="PTHR42711">
    <property type="entry name" value="ABC TRANSPORTER ATP-BINDING PROTEIN"/>
    <property type="match status" value="1"/>
</dbReference>
<dbReference type="CDD" id="cd03230">
    <property type="entry name" value="ABC_DR_subfamily_A"/>
    <property type="match status" value="1"/>
</dbReference>
<organism evidence="8 9">
    <name type="scientific">Streptomyces tirandamycinicus</name>
    <dbReference type="NCBI Taxonomy" id="2174846"/>
    <lineage>
        <taxon>Bacteria</taxon>
        <taxon>Bacillati</taxon>
        <taxon>Actinomycetota</taxon>
        <taxon>Actinomycetes</taxon>
        <taxon>Kitasatosporales</taxon>
        <taxon>Streptomycetaceae</taxon>
        <taxon>Streptomyces</taxon>
    </lineage>
</organism>
<evidence type="ECO:0000256" key="1">
    <source>
        <dbReference type="ARBA" id="ARBA00004202"/>
    </source>
</evidence>
<evidence type="ECO:0000256" key="5">
    <source>
        <dbReference type="ARBA" id="ARBA00023251"/>
    </source>
</evidence>
<evidence type="ECO:0000259" key="7">
    <source>
        <dbReference type="PROSITE" id="PS50893"/>
    </source>
</evidence>
<keyword evidence="5" id="KW-0046">Antibiotic resistance</keyword>